<evidence type="ECO:0000256" key="4">
    <source>
        <dbReference type="PROSITE-ProRule" id="PRU00504"/>
    </source>
</evidence>
<dbReference type="InterPro" id="IPR011042">
    <property type="entry name" value="6-blade_b-propeller_TolB-like"/>
</dbReference>
<dbReference type="EMBL" id="CAJNOJ010000512">
    <property type="protein sequence ID" value="CAF1472602.1"/>
    <property type="molecule type" value="Genomic_DNA"/>
</dbReference>
<dbReference type="Proteomes" id="UP000663852">
    <property type="component" value="Unassembled WGS sequence"/>
</dbReference>
<keyword evidence="3" id="KW-0325">Glycoprotein</keyword>
<dbReference type="OrthoDB" id="9980832at2759"/>
<keyword evidence="7" id="KW-1185">Reference proteome</keyword>
<reference evidence="6" key="1">
    <citation type="submission" date="2021-02" db="EMBL/GenBank/DDBJ databases">
        <authorList>
            <person name="Nowell W R."/>
        </authorList>
    </citation>
    <scope>NUCLEOTIDE SEQUENCE</scope>
</reference>
<evidence type="ECO:0000256" key="3">
    <source>
        <dbReference type="ARBA" id="ARBA00023180"/>
    </source>
</evidence>
<evidence type="ECO:0000313" key="5">
    <source>
        <dbReference type="EMBL" id="CAF1459544.1"/>
    </source>
</evidence>
<dbReference type="GO" id="GO:0005576">
    <property type="term" value="C:extracellular region"/>
    <property type="evidence" value="ECO:0007669"/>
    <property type="project" value="TreeGrafter"/>
</dbReference>
<comment type="caution">
    <text evidence="6">The sequence shown here is derived from an EMBL/GenBank/DDBJ whole genome shotgun (WGS) entry which is preliminary data.</text>
</comment>
<evidence type="ECO:0000256" key="1">
    <source>
        <dbReference type="ARBA" id="ARBA00022729"/>
    </source>
</evidence>
<dbReference type="SUPFAM" id="SSF101898">
    <property type="entry name" value="NHL repeat"/>
    <property type="match status" value="1"/>
</dbReference>
<dbReference type="AlphaFoldDB" id="A0A815R5V0"/>
<proteinExistence type="predicted"/>
<dbReference type="PANTHER" id="PTHR10680">
    <property type="entry name" value="PEPTIDYL-GLYCINE ALPHA-AMIDATING MONOOXYGENASE"/>
    <property type="match status" value="1"/>
</dbReference>
<keyword evidence="1" id="KW-0732">Signal</keyword>
<accession>A0A815R5V0</accession>
<evidence type="ECO:0000313" key="6">
    <source>
        <dbReference type="EMBL" id="CAF1472602.1"/>
    </source>
</evidence>
<sequence length="341" mass="38030">MTDTELDWTDSQVSDFSELVRQARSVRASKWKQDGIVVAGNDQGTAGDANDQLNTPYELAFDTNNQFFYVADHENGRIQRFPVNNNGDNNTGMTALKIDDGTASHPWFPDDKRNKPSTIFIDANDNIYVAEMYHPHRILKLSPDKTSSTLIDTENSVLQSCAGIYVDKQGNIYVSDWQQYAVLKFDKNGEHGEIVAGGNFFGDGPDQFDHPTGIFVAEKTGNIYIADYLNHRIQRWSPGSKEGVTVCGGNGAGFDPNQLNHPCSVIVDEEEEYIYIGDSLNARVVRWTVGAKHGEVVVGGIEKTQESNALCRVGGIKFDRDGNLYVTDIYRNQIRKYLVDN</sequence>
<evidence type="ECO:0000256" key="2">
    <source>
        <dbReference type="ARBA" id="ARBA00022737"/>
    </source>
</evidence>
<organism evidence="6 8">
    <name type="scientific">Adineta ricciae</name>
    <name type="common">Rotifer</name>
    <dbReference type="NCBI Taxonomy" id="249248"/>
    <lineage>
        <taxon>Eukaryota</taxon>
        <taxon>Metazoa</taxon>
        <taxon>Spiralia</taxon>
        <taxon>Gnathifera</taxon>
        <taxon>Rotifera</taxon>
        <taxon>Eurotatoria</taxon>
        <taxon>Bdelloidea</taxon>
        <taxon>Adinetida</taxon>
        <taxon>Adinetidae</taxon>
        <taxon>Adineta</taxon>
    </lineage>
</organism>
<evidence type="ECO:0000313" key="7">
    <source>
        <dbReference type="Proteomes" id="UP000663828"/>
    </source>
</evidence>
<dbReference type="Gene3D" id="2.120.10.30">
    <property type="entry name" value="TolB, C-terminal domain"/>
    <property type="match status" value="2"/>
</dbReference>
<dbReference type="PROSITE" id="PS51125">
    <property type="entry name" value="NHL"/>
    <property type="match status" value="1"/>
</dbReference>
<dbReference type="InterPro" id="IPR001258">
    <property type="entry name" value="NHL_repeat"/>
</dbReference>
<gene>
    <name evidence="6" type="ORF">EDS130_LOCUS40896</name>
    <name evidence="5" type="ORF">XAT740_LOCUS37354</name>
</gene>
<name>A0A815R5V0_ADIRI</name>
<dbReference type="EMBL" id="CAJNOR010003917">
    <property type="protein sequence ID" value="CAF1459544.1"/>
    <property type="molecule type" value="Genomic_DNA"/>
</dbReference>
<protein>
    <submittedName>
        <fullName evidence="6">Uncharacterized protein</fullName>
    </submittedName>
</protein>
<feature type="repeat" description="NHL" evidence="4">
    <location>
        <begin position="201"/>
        <end position="239"/>
    </location>
</feature>
<dbReference type="CDD" id="cd05819">
    <property type="entry name" value="NHL"/>
    <property type="match status" value="1"/>
</dbReference>
<dbReference type="PANTHER" id="PTHR10680:SF28">
    <property type="entry name" value="SMP-30_GLUCONOLACTONASE_LRE-LIKE REGION DOMAIN-CONTAINING PROTEIN"/>
    <property type="match status" value="1"/>
</dbReference>
<dbReference type="Pfam" id="PF01436">
    <property type="entry name" value="NHL"/>
    <property type="match status" value="1"/>
</dbReference>
<evidence type="ECO:0000313" key="8">
    <source>
        <dbReference type="Proteomes" id="UP000663852"/>
    </source>
</evidence>
<dbReference type="Proteomes" id="UP000663828">
    <property type="component" value="Unassembled WGS sequence"/>
</dbReference>
<keyword evidence="2" id="KW-0677">Repeat</keyword>